<feature type="domain" description="ABC transporter" evidence="5">
    <location>
        <begin position="4"/>
        <end position="240"/>
    </location>
</feature>
<dbReference type="Gene3D" id="3.40.50.300">
    <property type="entry name" value="P-loop containing nucleotide triphosphate hydrolases"/>
    <property type="match status" value="1"/>
</dbReference>
<dbReference type="PANTHER" id="PTHR42734">
    <property type="entry name" value="METAL TRANSPORT SYSTEM ATP-BINDING PROTEIN TM_0124-RELATED"/>
    <property type="match status" value="1"/>
</dbReference>
<keyword evidence="2" id="KW-0813">Transport</keyword>
<accession>A0A1B1YG97</accession>
<dbReference type="SMART" id="SM00382">
    <property type="entry name" value="AAA"/>
    <property type="match status" value="1"/>
</dbReference>
<protein>
    <submittedName>
        <fullName evidence="6">Zinc ABC transporter ATP-binding protein</fullName>
    </submittedName>
</protein>
<evidence type="ECO:0000256" key="4">
    <source>
        <dbReference type="ARBA" id="ARBA00022840"/>
    </source>
</evidence>
<proteinExistence type="inferred from homology"/>
<dbReference type="Pfam" id="PF00005">
    <property type="entry name" value="ABC_tran"/>
    <property type="match status" value="1"/>
</dbReference>
<dbReference type="InterPro" id="IPR003593">
    <property type="entry name" value="AAA+_ATPase"/>
</dbReference>
<evidence type="ECO:0000256" key="2">
    <source>
        <dbReference type="ARBA" id="ARBA00022448"/>
    </source>
</evidence>
<sequence length="258" mass="28713">MRILEVENLTFAYQKKYIFKNVSFSVNKGDFVGIIGPNGSGKSTLIKLMLGILTPEAGQIRIFGEDIRKFSEWPKIGYVSQKANSFNGDFPATVNEIVGAALLANKGLFQRKLRDYNRRINEALKKVGMQDYGDKMIGRLSGGQQQRVFIARVLVTEPEIMFLDEPTVGIDAKSEEALYCLLARLNSELGITIIMVTHDIGAITAHANKLIVLEEKGLSVHDMKDPEAGDIVSDVYGYPVKIQSRLCRFCGHARQVNN</sequence>
<dbReference type="FunFam" id="3.40.50.300:FF:000134">
    <property type="entry name" value="Iron-enterobactin ABC transporter ATP-binding protein"/>
    <property type="match status" value="1"/>
</dbReference>
<dbReference type="PROSITE" id="PS00211">
    <property type="entry name" value="ABC_TRANSPORTER_1"/>
    <property type="match status" value="1"/>
</dbReference>
<evidence type="ECO:0000256" key="1">
    <source>
        <dbReference type="ARBA" id="ARBA00005417"/>
    </source>
</evidence>
<dbReference type="InterPro" id="IPR003439">
    <property type="entry name" value="ABC_transporter-like_ATP-bd"/>
</dbReference>
<dbReference type="GO" id="GO:0016887">
    <property type="term" value="F:ATP hydrolysis activity"/>
    <property type="evidence" value="ECO:0007669"/>
    <property type="project" value="InterPro"/>
</dbReference>
<gene>
    <name evidence="6" type="ORF">CSTERTH_12475</name>
</gene>
<reference evidence="6 7" key="1">
    <citation type="submission" date="2016-02" db="EMBL/GenBank/DDBJ databases">
        <title>Comparison of Clostridium stercorarium subspecies using comparative genomics and transcriptomics.</title>
        <authorList>
            <person name="Schellenberg J."/>
            <person name="Thallinger G."/>
            <person name="Levin D.B."/>
            <person name="Zhang X."/>
            <person name="Alvare G."/>
            <person name="Fristensky B."/>
            <person name="Sparling R."/>
        </authorList>
    </citation>
    <scope>NUCLEOTIDE SEQUENCE [LARGE SCALE GENOMIC DNA]</scope>
    <source>
        <strain evidence="6 7">DSM 2910</strain>
    </source>
</reference>
<keyword evidence="3" id="KW-0547">Nucleotide-binding</keyword>
<dbReference type="InterPro" id="IPR027417">
    <property type="entry name" value="P-loop_NTPase"/>
</dbReference>
<evidence type="ECO:0000313" key="6">
    <source>
        <dbReference type="EMBL" id="ANW99787.1"/>
    </source>
</evidence>
<dbReference type="RefSeq" id="WP_015360231.1">
    <property type="nucleotide sequence ID" value="NZ_CP014672.1"/>
</dbReference>
<dbReference type="AlphaFoldDB" id="A0A1B1YG97"/>
<name>A0A1B1YG97_THEST</name>
<dbReference type="CDD" id="cd03235">
    <property type="entry name" value="ABC_Metallic_Cations"/>
    <property type="match status" value="1"/>
</dbReference>
<dbReference type="OrthoDB" id="9806726at2"/>
<dbReference type="InterPro" id="IPR050153">
    <property type="entry name" value="Metal_Ion_Import_ABC"/>
</dbReference>
<dbReference type="InterPro" id="IPR017871">
    <property type="entry name" value="ABC_transporter-like_CS"/>
</dbReference>
<comment type="similarity">
    <text evidence="1">Belongs to the ABC transporter superfamily.</text>
</comment>
<dbReference type="Proteomes" id="UP000092971">
    <property type="component" value="Chromosome"/>
</dbReference>
<evidence type="ECO:0000313" key="7">
    <source>
        <dbReference type="Proteomes" id="UP000092971"/>
    </source>
</evidence>
<dbReference type="PROSITE" id="PS50893">
    <property type="entry name" value="ABC_TRANSPORTER_2"/>
    <property type="match status" value="1"/>
</dbReference>
<dbReference type="GO" id="GO:0005524">
    <property type="term" value="F:ATP binding"/>
    <property type="evidence" value="ECO:0007669"/>
    <property type="project" value="UniProtKB-KW"/>
</dbReference>
<dbReference type="SUPFAM" id="SSF52540">
    <property type="entry name" value="P-loop containing nucleoside triphosphate hydrolases"/>
    <property type="match status" value="1"/>
</dbReference>
<dbReference type="PANTHER" id="PTHR42734:SF17">
    <property type="entry name" value="METAL TRANSPORT SYSTEM ATP-BINDING PROTEIN TM_0124-RELATED"/>
    <property type="match status" value="1"/>
</dbReference>
<keyword evidence="4 6" id="KW-0067">ATP-binding</keyword>
<dbReference type="EMBL" id="CP014672">
    <property type="protein sequence ID" value="ANW99787.1"/>
    <property type="molecule type" value="Genomic_DNA"/>
</dbReference>
<evidence type="ECO:0000259" key="5">
    <source>
        <dbReference type="PROSITE" id="PS50893"/>
    </source>
</evidence>
<organism evidence="6 7">
    <name type="scientific">Thermoclostridium stercorarium subsp. thermolacticum DSM 2910</name>
    <dbReference type="NCBI Taxonomy" id="1121336"/>
    <lineage>
        <taxon>Bacteria</taxon>
        <taxon>Bacillati</taxon>
        <taxon>Bacillota</taxon>
        <taxon>Clostridia</taxon>
        <taxon>Eubacteriales</taxon>
        <taxon>Oscillospiraceae</taxon>
        <taxon>Thermoclostridium</taxon>
    </lineage>
</organism>
<evidence type="ECO:0000256" key="3">
    <source>
        <dbReference type="ARBA" id="ARBA00022741"/>
    </source>
</evidence>